<dbReference type="Pfam" id="PF20151">
    <property type="entry name" value="DUF6533"/>
    <property type="match status" value="1"/>
</dbReference>
<organism evidence="3 4">
    <name type="scientific">Dendrothele bispora (strain CBS 962.96)</name>
    <dbReference type="NCBI Taxonomy" id="1314807"/>
    <lineage>
        <taxon>Eukaryota</taxon>
        <taxon>Fungi</taxon>
        <taxon>Dikarya</taxon>
        <taxon>Basidiomycota</taxon>
        <taxon>Agaricomycotina</taxon>
        <taxon>Agaricomycetes</taxon>
        <taxon>Agaricomycetidae</taxon>
        <taxon>Agaricales</taxon>
        <taxon>Agaricales incertae sedis</taxon>
        <taxon>Dendrothele</taxon>
    </lineage>
</organism>
<gene>
    <name evidence="3" type="ORF">K435DRAFT_796042</name>
</gene>
<evidence type="ECO:0000313" key="3">
    <source>
        <dbReference type="EMBL" id="THU98037.1"/>
    </source>
</evidence>
<sequence length="372" mass="41984">MSSSADSRAVSYLVGVHDDELVYDFLISLDTEIRLVWKAPWKFGKLLYFLTRYLAFAGAISTVFLKTSRFTSLGTCKALNEGTSLILSLRVWAVWGNSRKIACLLVIGFLAPMPIMCLSSLPSTPQYQKKYLPASVVCVQVLPPKESALRISTVTWHIFHDYPLDPSLLELWVLPALLSLLLASVTHGPMDIGVGFDIVLGTWELFRGTNEKLLVDYYNYSYESIIYNKLGFCPPFLVSSNPVLFMFVYLTAYETVILVLTVYKARKHGIPVFAPLSRSIWKSHFFHIQILRVRLQAAMHSILTSRMLLHIRQEAMDAALPTTQYSQSLRFASGPLNEDEFENDDGQRIQSQVSRQLVTVDEGQSWFGGSAF</sequence>
<evidence type="ECO:0000259" key="2">
    <source>
        <dbReference type="Pfam" id="PF20151"/>
    </source>
</evidence>
<feature type="transmembrane region" description="Helical" evidence="1">
    <location>
        <begin position="244"/>
        <end position="263"/>
    </location>
</feature>
<keyword evidence="1" id="KW-0472">Membrane</keyword>
<keyword evidence="1" id="KW-0812">Transmembrane</keyword>
<feature type="transmembrane region" description="Helical" evidence="1">
    <location>
        <begin position="101"/>
        <end position="121"/>
    </location>
</feature>
<keyword evidence="1" id="KW-1133">Transmembrane helix</keyword>
<evidence type="ECO:0000313" key="4">
    <source>
        <dbReference type="Proteomes" id="UP000297245"/>
    </source>
</evidence>
<dbReference type="OrthoDB" id="3350812at2759"/>
<feature type="domain" description="DUF6533" evidence="2">
    <location>
        <begin position="21"/>
        <end position="56"/>
    </location>
</feature>
<dbReference type="EMBL" id="ML179144">
    <property type="protein sequence ID" value="THU98037.1"/>
    <property type="molecule type" value="Genomic_DNA"/>
</dbReference>
<reference evidence="3 4" key="1">
    <citation type="journal article" date="2019" name="Nat. Ecol. Evol.">
        <title>Megaphylogeny resolves global patterns of mushroom evolution.</title>
        <authorList>
            <person name="Varga T."/>
            <person name="Krizsan K."/>
            <person name="Foldi C."/>
            <person name="Dima B."/>
            <person name="Sanchez-Garcia M."/>
            <person name="Sanchez-Ramirez S."/>
            <person name="Szollosi G.J."/>
            <person name="Szarkandi J.G."/>
            <person name="Papp V."/>
            <person name="Albert L."/>
            <person name="Andreopoulos W."/>
            <person name="Angelini C."/>
            <person name="Antonin V."/>
            <person name="Barry K.W."/>
            <person name="Bougher N.L."/>
            <person name="Buchanan P."/>
            <person name="Buyck B."/>
            <person name="Bense V."/>
            <person name="Catcheside P."/>
            <person name="Chovatia M."/>
            <person name="Cooper J."/>
            <person name="Damon W."/>
            <person name="Desjardin D."/>
            <person name="Finy P."/>
            <person name="Geml J."/>
            <person name="Haridas S."/>
            <person name="Hughes K."/>
            <person name="Justo A."/>
            <person name="Karasinski D."/>
            <person name="Kautmanova I."/>
            <person name="Kiss B."/>
            <person name="Kocsube S."/>
            <person name="Kotiranta H."/>
            <person name="LaButti K.M."/>
            <person name="Lechner B.E."/>
            <person name="Liimatainen K."/>
            <person name="Lipzen A."/>
            <person name="Lukacs Z."/>
            <person name="Mihaltcheva S."/>
            <person name="Morgado L.N."/>
            <person name="Niskanen T."/>
            <person name="Noordeloos M.E."/>
            <person name="Ohm R.A."/>
            <person name="Ortiz-Santana B."/>
            <person name="Ovrebo C."/>
            <person name="Racz N."/>
            <person name="Riley R."/>
            <person name="Savchenko A."/>
            <person name="Shiryaev A."/>
            <person name="Soop K."/>
            <person name="Spirin V."/>
            <person name="Szebenyi C."/>
            <person name="Tomsovsky M."/>
            <person name="Tulloss R.E."/>
            <person name="Uehling J."/>
            <person name="Grigoriev I.V."/>
            <person name="Vagvolgyi C."/>
            <person name="Papp T."/>
            <person name="Martin F.M."/>
            <person name="Miettinen O."/>
            <person name="Hibbett D.S."/>
            <person name="Nagy L.G."/>
        </authorList>
    </citation>
    <scope>NUCLEOTIDE SEQUENCE [LARGE SCALE GENOMIC DNA]</scope>
    <source>
        <strain evidence="3 4">CBS 962.96</strain>
    </source>
</reference>
<protein>
    <recommendedName>
        <fullName evidence="2">DUF6533 domain-containing protein</fullName>
    </recommendedName>
</protein>
<feature type="transmembrane region" description="Helical" evidence="1">
    <location>
        <begin position="46"/>
        <end position="66"/>
    </location>
</feature>
<name>A0A4S8M6V2_DENBC</name>
<proteinExistence type="predicted"/>
<accession>A0A4S8M6V2</accession>
<dbReference type="Proteomes" id="UP000297245">
    <property type="component" value="Unassembled WGS sequence"/>
</dbReference>
<keyword evidence="4" id="KW-1185">Reference proteome</keyword>
<dbReference type="AlphaFoldDB" id="A0A4S8M6V2"/>
<evidence type="ECO:0000256" key="1">
    <source>
        <dbReference type="SAM" id="Phobius"/>
    </source>
</evidence>
<dbReference type="InterPro" id="IPR045340">
    <property type="entry name" value="DUF6533"/>
</dbReference>